<proteinExistence type="predicted"/>
<organism evidence="1 2">
    <name type="scientific">Mythimna loreyi</name>
    <dbReference type="NCBI Taxonomy" id="667449"/>
    <lineage>
        <taxon>Eukaryota</taxon>
        <taxon>Metazoa</taxon>
        <taxon>Ecdysozoa</taxon>
        <taxon>Arthropoda</taxon>
        <taxon>Hexapoda</taxon>
        <taxon>Insecta</taxon>
        <taxon>Pterygota</taxon>
        <taxon>Neoptera</taxon>
        <taxon>Endopterygota</taxon>
        <taxon>Lepidoptera</taxon>
        <taxon>Glossata</taxon>
        <taxon>Ditrysia</taxon>
        <taxon>Noctuoidea</taxon>
        <taxon>Noctuidae</taxon>
        <taxon>Noctuinae</taxon>
        <taxon>Hadenini</taxon>
        <taxon>Mythimna</taxon>
    </lineage>
</organism>
<keyword evidence="2" id="KW-1185">Reference proteome</keyword>
<accession>A0ACC2Q8P3</accession>
<dbReference type="Proteomes" id="UP001231649">
    <property type="component" value="Chromosome 24"/>
</dbReference>
<reference evidence="1" key="1">
    <citation type="submission" date="2023-03" db="EMBL/GenBank/DDBJ databases">
        <title>Chromosome-level genomes of two armyworms, Mythimna separata and Mythimna loreyi, provide insights into the biosynthesis and reception of sex pheromones.</title>
        <authorList>
            <person name="Zhao H."/>
        </authorList>
    </citation>
    <scope>NUCLEOTIDE SEQUENCE</scope>
    <source>
        <strain evidence="1">BeijingLab</strain>
    </source>
</reference>
<evidence type="ECO:0000313" key="1">
    <source>
        <dbReference type="EMBL" id="KAJ8709556.1"/>
    </source>
</evidence>
<sequence>MILNVLLILMLLKLSRCSLVFDSMSQNTLYVSSYCPAMKNCVEGSHVICQYYNHHRSVGSLCKNYVKVSITPQMVQQILEGVNKIRMKLATGQETGKDKYPLPRAYGMMRMHWDSELATLAQVLADQCLGLKEDNCRATDKFPNPSQIITLINFKAPNWEYLSGNTTKLGLDKEKLRSSIDKALNSLHGIKRLITSNDINSCPKLEALPDKGSRSYLKLIRGKATHIGCGISAYTRSQVLSSGLQHIYNSVQLVCNVSEGPQGSRPVYTTDPPIPDTGFTEKCGCPEGYRDSVGCLCEKDTHGNIENSEIRHMNKYDMRSQTWSHETEGCTDINGNCDVETNMVVLPIFEIQDAPNDSYEPESDVEMKFHQNNKSFIQRSMEGKDNEILDDDIYPEKESRFLKAHTNHIRNHDYRRGKLRKQYEKEFVSYEGEPTSIEGEAKKYEHGYTNNNKHNPKQISDYDDKTTANDEYVDNTEEENSFLTILDRLEKAVKNIELEDEEKEIFDLKMRKIYEATLKSKIKHESDELGDEFKKLTEYLKHKADAALFDKMFEEDESDHFNRRENDSDEFSTGIDKKLIQILRKKHNDKKDYISNHGDTAGRDDDVDAIANDPVPRKQENINKYDADDILLKKEKADVEIRNLKKLNAAVHLTKSHYKENNINKEINKNNMRKLHKNNQVHAVKALVRKMFLYPEKRKKLTSPGYRRVFEVSIK</sequence>
<evidence type="ECO:0000313" key="2">
    <source>
        <dbReference type="Proteomes" id="UP001231649"/>
    </source>
</evidence>
<dbReference type="EMBL" id="CM056800">
    <property type="protein sequence ID" value="KAJ8709556.1"/>
    <property type="molecule type" value="Genomic_DNA"/>
</dbReference>
<gene>
    <name evidence="1" type="ORF">PYW08_009560</name>
</gene>
<name>A0ACC2Q8P3_9NEOP</name>
<protein>
    <submittedName>
        <fullName evidence="1">Uncharacterized protein</fullName>
    </submittedName>
</protein>
<comment type="caution">
    <text evidence="1">The sequence shown here is derived from an EMBL/GenBank/DDBJ whole genome shotgun (WGS) entry which is preliminary data.</text>
</comment>